<gene>
    <name evidence="2" type="ORF">NLI96_g6093</name>
</gene>
<reference evidence="2" key="1">
    <citation type="submission" date="2022-07" db="EMBL/GenBank/DDBJ databases">
        <title>Genome Sequence of Physisporinus lineatus.</title>
        <authorList>
            <person name="Buettner E."/>
        </authorList>
    </citation>
    <scope>NUCLEOTIDE SEQUENCE</scope>
    <source>
        <strain evidence="2">VT162</strain>
    </source>
</reference>
<comment type="caution">
    <text evidence="2">The sequence shown here is derived from an EMBL/GenBank/DDBJ whole genome shotgun (WGS) entry which is preliminary data.</text>
</comment>
<dbReference type="EMBL" id="JANAWD010000215">
    <property type="protein sequence ID" value="KAJ3483771.1"/>
    <property type="molecule type" value="Genomic_DNA"/>
</dbReference>
<evidence type="ECO:0000256" key="1">
    <source>
        <dbReference type="SAM" id="MobiDB-lite"/>
    </source>
</evidence>
<evidence type="ECO:0000313" key="3">
    <source>
        <dbReference type="Proteomes" id="UP001212997"/>
    </source>
</evidence>
<feature type="region of interest" description="Disordered" evidence="1">
    <location>
        <begin position="18"/>
        <end position="43"/>
    </location>
</feature>
<feature type="compositionally biased region" description="Polar residues" evidence="1">
    <location>
        <begin position="21"/>
        <end position="43"/>
    </location>
</feature>
<name>A0AAD5V6J0_9APHY</name>
<dbReference type="Proteomes" id="UP001212997">
    <property type="component" value="Unassembled WGS sequence"/>
</dbReference>
<sequence>MSSSAICPHSLHESATPHLVGSTSNAMDAVPSSSLAPSQPTNVAHSVPSLPYYTAGTTGQSMRPGWSPETGLPRELWLQALLILFKTRRALTLLACALTCKFLREPAQEFITALSKPNINLGSYEDIDRFVEGIRVAPEDAKCIASLSFLSTNHTSSKPADALSTAPLRLAGQHALVNLRTFYMVFPFEAHFHPRSFPLYGRAFPHVTTINLINFQFPSFVDFTFFVTSFPSLTSLSIWVYCTNQAIPPSVERGPKKRNLRLESLIIEPPLRTQKERWFATTFLWWYLRRCDHLPKKIKFVESLFDHTHGQGVLRKSSEGLQELIVSLDSMTRRSQDDPTRQSWLREYLHTLSPQRFTPAPLSDAFDPGYTISNTVELLSFTERDVPLMMTIVSRHMGPTQILKMKIYPKAEDFDFVSWKTLDILLFSWYMLHGVESSSVLFLELIVPRALWRPAKTMQQQQQQEDVYTGGALVTNEVECPWLHRLFPLNVVAGKGRWLGDCKETRA</sequence>
<accession>A0AAD5V6J0</accession>
<keyword evidence="3" id="KW-1185">Reference proteome</keyword>
<protein>
    <submittedName>
        <fullName evidence="2">Uncharacterized protein</fullName>
    </submittedName>
</protein>
<proteinExistence type="predicted"/>
<organism evidence="2 3">
    <name type="scientific">Meripilus lineatus</name>
    <dbReference type="NCBI Taxonomy" id="2056292"/>
    <lineage>
        <taxon>Eukaryota</taxon>
        <taxon>Fungi</taxon>
        <taxon>Dikarya</taxon>
        <taxon>Basidiomycota</taxon>
        <taxon>Agaricomycotina</taxon>
        <taxon>Agaricomycetes</taxon>
        <taxon>Polyporales</taxon>
        <taxon>Meripilaceae</taxon>
        <taxon>Meripilus</taxon>
    </lineage>
</organism>
<evidence type="ECO:0000313" key="2">
    <source>
        <dbReference type="EMBL" id="KAJ3483771.1"/>
    </source>
</evidence>
<dbReference type="AlphaFoldDB" id="A0AAD5V6J0"/>